<evidence type="ECO:0000256" key="4">
    <source>
        <dbReference type="ARBA" id="ARBA00022553"/>
    </source>
</evidence>
<dbReference type="FunFam" id="3.80.10.10:FF:000041">
    <property type="entry name" value="LRR receptor-like serine/threonine-protein kinase ERECTA"/>
    <property type="match status" value="1"/>
</dbReference>
<comment type="subcellular location">
    <subcellularLocation>
        <location evidence="1">Membrane</location>
        <topology evidence="1">Single-pass type I membrane protein</topology>
    </subcellularLocation>
</comment>
<dbReference type="GO" id="GO:0016020">
    <property type="term" value="C:membrane"/>
    <property type="evidence" value="ECO:0007669"/>
    <property type="project" value="UniProtKB-SubCell"/>
</dbReference>
<dbReference type="InterPro" id="IPR001611">
    <property type="entry name" value="Leu-rich_rpt"/>
</dbReference>
<dbReference type="FunFam" id="3.80.10.10:FF:001380">
    <property type="entry name" value="Os05g0256100 protein"/>
    <property type="match status" value="1"/>
</dbReference>
<sequence>MKFVSFSFLLLCIFQAVSSQPTTDPKEVAALSRIIEFWNLRNKLNITGDPCAQNATWAPETANPRVSCSCDGTICHIIHLKVYALDVSGEIPIELFDLKELMDLNLGQNVLGGPIPAEIGQLSKMQYLSLGINNLTGTLPPELGNLTKLISLSFSSNNFNGPLPPQLGNLTSLQQLYIDSSGLSGPIPQELANLKSLQNLWASDNQFTGKFPEFIGTLTELRDLRLQGTSLEGPIPSSLRNLDKLDSLRIGDLGGADSSLDFLGSQTSLSILILRNSRISGQIPDETGTFLKLQLLDLSFNKLAGNIPSSFQNFPLLRYMYLGSNGLSGEIPANIISSNLVSLDVSFNPLFGKLPLNFARVGLSMNLVGTSIDSNSLLDSQASGLLQCIRQDSECSNSKPLSSTSFAIKCGGSSQTSASGIEYDDESEILGAASLYTSSNNEWAVSNAGNFISNPNGPVYTARTESQIIGTLDSELYKTARVSASSLRYYGLGLENGKYTVELHFAEIEMGDPYSWRGLGRRLFDVYIQGDRVLRDFNVQAEAGGSKRALVKTFEASVNNTVMDVHFFWAGKGTCCIPYQGTYGPLVSAIRVSQVSSDGFGSGKRDKKRAGKIAGVAVGCAAAAVIMTSVFYLWWTKNSPTHMRIHTDSSRKG</sequence>
<feature type="domain" description="Disease resistance R13L4/SHOC-2-like LRR" evidence="19">
    <location>
        <begin position="117"/>
        <end position="251"/>
    </location>
</feature>
<gene>
    <name evidence="20" type="ORF">LTRI10_LOCUS16860</name>
</gene>
<evidence type="ECO:0000256" key="1">
    <source>
        <dbReference type="ARBA" id="ARBA00004479"/>
    </source>
</evidence>
<evidence type="ECO:0000259" key="18">
    <source>
        <dbReference type="Pfam" id="PF11721"/>
    </source>
</evidence>
<keyword evidence="13" id="KW-0325">Glycoprotein</keyword>
<evidence type="ECO:0000256" key="9">
    <source>
        <dbReference type="ARBA" id="ARBA00022741"/>
    </source>
</evidence>
<keyword evidence="12" id="KW-0675">Receptor</keyword>
<evidence type="ECO:0000256" key="14">
    <source>
        <dbReference type="ARBA" id="ARBA00047899"/>
    </source>
</evidence>
<evidence type="ECO:0000256" key="13">
    <source>
        <dbReference type="ARBA" id="ARBA00023180"/>
    </source>
</evidence>
<dbReference type="Pfam" id="PF13855">
    <property type="entry name" value="LRR_8"/>
    <property type="match status" value="1"/>
</dbReference>
<feature type="domain" description="Malectin" evidence="18">
    <location>
        <begin position="405"/>
        <end position="590"/>
    </location>
</feature>
<keyword evidence="16" id="KW-0812">Transmembrane</keyword>
<reference evidence="20 21" key="1">
    <citation type="submission" date="2024-04" db="EMBL/GenBank/DDBJ databases">
        <authorList>
            <person name="Fracassetti M."/>
        </authorList>
    </citation>
    <scope>NUCLEOTIDE SEQUENCE [LARGE SCALE GENOMIC DNA]</scope>
</reference>
<feature type="transmembrane region" description="Helical" evidence="16">
    <location>
        <begin position="613"/>
        <end position="635"/>
    </location>
</feature>
<dbReference type="SUPFAM" id="SSF52058">
    <property type="entry name" value="L domain-like"/>
    <property type="match status" value="1"/>
</dbReference>
<dbReference type="PANTHER" id="PTHR48006">
    <property type="entry name" value="LEUCINE-RICH REPEAT-CONTAINING PROTEIN DDB_G0281931-RELATED"/>
    <property type="match status" value="1"/>
</dbReference>
<dbReference type="Gene3D" id="2.60.120.430">
    <property type="entry name" value="Galactose-binding lectin"/>
    <property type="match status" value="1"/>
</dbReference>
<dbReference type="FunFam" id="2.60.120.430:FF:000004">
    <property type="entry name" value="Putative leucine-rich repeat receptor-like serine/threonine-protein kinase"/>
    <property type="match status" value="1"/>
</dbReference>
<keyword evidence="3" id="KW-0723">Serine/threonine-protein kinase</keyword>
<organism evidence="20 21">
    <name type="scientific">Linum trigynum</name>
    <dbReference type="NCBI Taxonomy" id="586398"/>
    <lineage>
        <taxon>Eukaryota</taxon>
        <taxon>Viridiplantae</taxon>
        <taxon>Streptophyta</taxon>
        <taxon>Embryophyta</taxon>
        <taxon>Tracheophyta</taxon>
        <taxon>Spermatophyta</taxon>
        <taxon>Magnoliopsida</taxon>
        <taxon>eudicotyledons</taxon>
        <taxon>Gunneridae</taxon>
        <taxon>Pentapetalae</taxon>
        <taxon>rosids</taxon>
        <taxon>fabids</taxon>
        <taxon>Malpighiales</taxon>
        <taxon>Linaceae</taxon>
        <taxon>Linum</taxon>
    </lineage>
</organism>
<evidence type="ECO:0000256" key="2">
    <source>
        <dbReference type="ARBA" id="ARBA00012513"/>
    </source>
</evidence>
<keyword evidence="8" id="KW-0677">Repeat</keyword>
<evidence type="ECO:0000313" key="20">
    <source>
        <dbReference type="EMBL" id="CAL1375034.1"/>
    </source>
</evidence>
<dbReference type="EMBL" id="OZ034816">
    <property type="protein sequence ID" value="CAL1375034.1"/>
    <property type="molecule type" value="Genomic_DNA"/>
</dbReference>
<dbReference type="PANTHER" id="PTHR48006:SF98">
    <property type="entry name" value="MALECTIN DOMAIN-CONTAINING PROTEIN"/>
    <property type="match status" value="1"/>
</dbReference>
<dbReference type="Proteomes" id="UP001497516">
    <property type="component" value="Chromosome 3"/>
</dbReference>
<evidence type="ECO:0000256" key="3">
    <source>
        <dbReference type="ARBA" id="ARBA00022527"/>
    </source>
</evidence>
<dbReference type="InterPro" id="IPR021720">
    <property type="entry name" value="Malectin_dom"/>
</dbReference>
<evidence type="ECO:0000259" key="19">
    <source>
        <dbReference type="Pfam" id="PF23598"/>
    </source>
</evidence>
<evidence type="ECO:0000256" key="10">
    <source>
        <dbReference type="ARBA" id="ARBA00022840"/>
    </source>
</evidence>
<comment type="catalytic activity">
    <reaction evidence="14">
        <text>L-threonyl-[protein] + ATP = O-phospho-L-threonyl-[protein] + ADP + H(+)</text>
        <dbReference type="Rhea" id="RHEA:46608"/>
        <dbReference type="Rhea" id="RHEA-COMP:11060"/>
        <dbReference type="Rhea" id="RHEA-COMP:11605"/>
        <dbReference type="ChEBI" id="CHEBI:15378"/>
        <dbReference type="ChEBI" id="CHEBI:30013"/>
        <dbReference type="ChEBI" id="CHEBI:30616"/>
        <dbReference type="ChEBI" id="CHEBI:61977"/>
        <dbReference type="ChEBI" id="CHEBI:456216"/>
        <dbReference type="EC" id="2.7.11.1"/>
    </reaction>
</comment>
<dbReference type="Pfam" id="PF23598">
    <property type="entry name" value="LRR_14"/>
    <property type="match status" value="1"/>
</dbReference>
<keyword evidence="4" id="KW-0597">Phosphoprotein</keyword>
<dbReference type="EC" id="2.7.11.1" evidence="2"/>
<dbReference type="Pfam" id="PF00560">
    <property type="entry name" value="LRR_1"/>
    <property type="match status" value="1"/>
</dbReference>
<evidence type="ECO:0000256" key="7">
    <source>
        <dbReference type="ARBA" id="ARBA00022729"/>
    </source>
</evidence>
<accession>A0AAV2DP98</accession>
<keyword evidence="16" id="KW-1133">Transmembrane helix</keyword>
<dbReference type="InterPro" id="IPR032675">
    <property type="entry name" value="LRR_dom_sf"/>
</dbReference>
<evidence type="ECO:0000256" key="15">
    <source>
        <dbReference type="ARBA" id="ARBA00048679"/>
    </source>
</evidence>
<evidence type="ECO:0000256" key="5">
    <source>
        <dbReference type="ARBA" id="ARBA00022614"/>
    </source>
</evidence>
<evidence type="ECO:0000256" key="11">
    <source>
        <dbReference type="ARBA" id="ARBA00023136"/>
    </source>
</evidence>
<dbReference type="InterPro" id="IPR055414">
    <property type="entry name" value="LRR_R13L4/SHOC2-like"/>
</dbReference>
<feature type="chain" id="PRO_5043729722" description="non-specific serine/threonine protein kinase" evidence="17">
    <location>
        <begin position="20"/>
        <end position="653"/>
    </location>
</feature>
<dbReference type="GO" id="GO:0004674">
    <property type="term" value="F:protein serine/threonine kinase activity"/>
    <property type="evidence" value="ECO:0007669"/>
    <property type="project" value="UniProtKB-KW"/>
</dbReference>
<dbReference type="InterPro" id="IPR051824">
    <property type="entry name" value="LRR_Rcpt-Like_S/T_Kinase"/>
</dbReference>
<evidence type="ECO:0000256" key="16">
    <source>
        <dbReference type="SAM" id="Phobius"/>
    </source>
</evidence>
<keyword evidence="7 17" id="KW-0732">Signal</keyword>
<dbReference type="AlphaFoldDB" id="A0AAV2DP98"/>
<evidence type="ECO:0000313" key="21">
    <source>
        <dbReference type="Proteomes" id="UP001497516"/>
    </source>
</evidence>
<evidence type="ECO:0000256" key="17">
    <source>
        <dbReference type="SAM" id="SignalP"/>
    </source>
</evidence>
<evidence type="ECO:0000256" key="6">
    <source>
        <dbReference type="ARBA" id="ARBA00022679"/>
    </source>
</evidence>
<feature type="signal peptide" evidence="17">
    <location>
        <begin position="1"/>
        <end position="19"/>
    </location>
</feature>
<name>A0AAV2DP98_9ROSI</name>
<evidence type="ECO:0000256" key="8">
    <source>
        <dbReference type="ARBA" id="ARBA00022737"/>
    </source>
</evidence>
<comment type="catalytic activity">
    <reaction evidence="15">
        <text>L-seryl-[protein] + ATP = O-phospho-L-seryl-[protein] + ADP + H(+)</text>
        <dbReference type="Rhea" id="RHEA:17989"/>
        <dbReference type="Rhea" id="RHEA-COMP:9863"/>
        <dbReference type="Rhea" id="RHEA-COMP:11604"/>
        <dbReference type="ChEBI" id="CHEBI:15378"/>
        <dbReference type="ChEBI" id="CHEBI:29999"/>
        <dbReference type="ChEBI" id="CHEBI:30616"/>
        <dbReference type="ChEBI" id="CHEBI:83421"/>
        <dbReference type="ChEBI" id="CHEBI:456216"/>
        <dbReference type="EC" id="2.7.11.1"/>
    </reaction>
</comment>
<dbReference type="GO" id="GO:0005524">
    <property type="term" value="F:ATP binding"/>
    <property type="evidence" value="ECO:0007669"/>
    <property type="project" value="UniProtKB-KW"/>
</dbReference>
<keyword evidence="5" id="KW-0433">Leucine-rich repeat</keyword>
<keyword evidence="10" id="KW-0067">ATP-binding</keyword>
<protein>
    <recommendedName>
        <fullName evidence="2">non-specific serine/threonine protein kinase</fullName>
        <ecNumber evidence="2">2.7.11.1</ecNumber>
    </recommendedName>
</protein>
<keyword evidence="9" id="KW-0547">Nucleotide-binding</keyword>
<dbReference type="Gene3D" id="3.80.10.10">
    <property type="entry name" value="Ribonuclease Inhibitor"/>
    <property type="match status" value="2"/>
</dbReference>
<keyword evidence="11 16" id="KW-0472">Membrane</keyword>
<keyword evidence="21" id="KW-1185">Reference proteome</keyword>
<dbReference type="Pfam" id="PF11721">
    <property type="entry name" value="Malectin"/>
    <property type="match status" value="1"/>
</dbReference>
<keyword evidence="6" id="KW-0808">Transferase</keyword>
<keyword evidence="3" id="KW-0418">Kinase</keyword>
<evidence type="ECO:0000256" key="12">
    <source>
        <dbReference type="ARBA" id="ARBA00023170"/>
    </source>
</evidence>
<proteinExistence type="predicted"/>